<protein>
    <submittedName>
        <fullName evidence="1">Uncharacterized protein</fullName>
    </submittedName>
</protein>
<dbReference type="Proteomes" id="UP000230233">
    <property type="component" value="Chromosome III"/>
</dbReference>
<organism evidence="1 2">
    <name type="scientific">Caenorhabditis nigoni</name>
    <dbReference type="NCBI Taxonomy" id="1611254"/>
    <lineage>
        <taxon>Eukaryota</taxon>
        <taxon>Metazoa</taxon>
        <taxon>Ecdysozoa</taxon>
        <taxon>Nematoda</taxon>
        <taxon>Chromadorea</taxon>
        <taxon>Rhabditida</taxon>
        <taxon>Rhabditina</taxon>
        <taxon>Rhabditomorpha</taxon>
        <taxon>Rhabditoidea</taxon>
        <taxon>Rhabditidae</taxon>
        <taxon>Peloderinae</taxon>
        <taxon>Caenorhabditis</taxon>
    </lineage>
</organism>
<evidence type="ECO:0000313" key="1">
    <source>
        <dbReference type="EMBL" id="PIC40732.1"/>
    </source>
</evidence>
<evidence type="ECO:0000313" key="2">
    <source>
        <dbReference type="Proteomes" id="UP000230233"/>
    </source>
</evidence>
<keyword evidence="2" id="KW-1185">Reference proteome</keyword>
<gene>
    <name evidence="1" type="primary">Cnig_chr_III.g8376</name>
    <name evidence="1" type="ORF">B9Z55_008376</name>
</gene>
<name>A0A2G5UME9_9PELO</name>
<reference evidence="2" key="1">
    <citation type="submission" date="2017-10" db="EMBL/GenBank/DDBJ databases">
        <title>Rapid genome shrinkage in a self-fertile nematode reveals novel sperm competition proteins.</title>
        <authorList>
            <person name="Yin D."/>
            <person name="Schwarz E.M."/>
            <person name="Thomas C.G."/>
            <person name="Felde R.L."/>
            <person name="Korf I.F."/>
            <person name="Cutter A.D."/>
            <person name="Schartner C.M."/>
            <person name="Ralston E.J."/>
            <person name="Meyer B.J."/>
            <person name="Haag E.S."/>
        </authorList>
    </citation>
    <scope>NUCLEOTIDE SEQUENCE [LARGE SCALE GENOMIC DNA]</scope>
    <source>
        <strain evidence="2">JU1422</strain>
    </source>
</reference>
<dbReference type="EMBL" id="PDUG01000003">
    <property type="protein sequence ID" value="PIC40732.1"/>
    <property type="molecule type" value="Genomic_DNA"/>
</dbReference>
<proteinExistence type="predicted"/>
<comment type="caution">
    <text evidence="1">The sequence shown here is derived from an EMBL/GenBank/DDBJ whole genome shotgun (WGS) entry which is preliminary data.</text>
</comment>
<dbReference type="AlphaFoldDB" id="A0A2G5UME9"/>
<sequence>MLENTLPKFFTDKTFGVVVPNAQNERMFCLLVTIISDSAVLVNAPSKFFTLKPYTFKPYTFGIKATTSSNFEPSGISFTRGSNYNV</sequence>
<accession>A0A2G5UME9</accession>